<name>A0ABU5TQ64_9CYAN</name>
<reference evidence="7 8" key="1">
    <citation type="submission" date="2023-12" db="EMBL/GenBank/DDBJ databases">
        <title>Baltic Sea Cyanobacteria.</title>
        <authorList>
            <person name="Delbaje E."/>
            <person name="Fewer D.P."/>
            <person name="Shishido T.K."/>
        </authorList>
    </citation>
    <scope>NUCLEOTIDE SEQUENCE [LARGE SCALE GENOMIC DNA]</scope>
    <source>
        <strain evidence="7 8">UHCC 0370</strain>
    </source>
</reference>
<comment type="catalytic activity">
    <reaction evidence="1">
        <text>GTP + H2O = 7,8-dihydroneopterin 3'-triphosphate + formate + H(+)</text>
        <dbReference type="Rhea" id="RHEA:17473"/>
        <dbReference type="ChEBI" id="CHEBI:15377"/>
        <dbReference type="ChEBI" id="CHEBI:15378"/>
        <dbReference type="ChEBI" id="CHEBI:15740"/>
        <dbReference type="ChEBI" id="CHEBI:37565"/>
        <dbReference type="ChEBI" id="CHEBI:58462"/>
        <dbReference type="EC" id="3.5.4.16"/>
    </reaction>
</comment>
<dbReference type="Proteomes" id="UP001301388">
    <property type="component" value="Unassembled WGS sequence"/>
</dbReference>
<evidence type="ECO:0000256" key="4">
    <source>
        <dbReference type="ARBA" id="ARBA00022563"/>
    </source>
</evidence>
<sequence>MTISISRPVSSTSENDSKAAKVLESLPTRKAISQVIRDRVIAAGDPFFANDSISHHISEIEREELKKEIEGKLQGVFDSLIIDTANDHNTKETARRVAKMYVDEVFKGRYHPMPKVTDFPNAKELDEIYTLGPITVRSACSHHFVPIVGQAWIGIVPSDRVIGISKFNRIVDWVMSRPHIQEEAAIMVADTIENLIKPKGLAFVIKAQHMCMTWRGVKEPETKMVNSIVRGSFRSDPSMKKEFFDLIRAHGFGDS</sequence>
<dbReference type="GO" id="GO:0003934">
    <property type="term" value="F:GTP cyclohydrolase I activity"/>
    <property type="evidence" value="ECO:0007669"/>
    <property type="project" value="UniProtKB-EC"/>
</dbReference>
<evidence type="ECO:0000256" key="3">
    <source>
        <dbReference type="ARBA" id="ARBA00012715"/>
    </source>
</evidence>
<dbReference type="EMBL" id="JAYGIE010000116">
    <property type="protein sequence ID" value="MEA5480285.1"/>
    <property type="molecule type" value="Genomic_DNA"/>
</dbReference>
<dbReference type="InterPro" id="IPR001474">
    <property type="entry name" value="GTP_CycHdrlase_I"/>
</dbReference>
<evidence type="ECO:0000313" key="7">
    <source>
        <dbReference type="EMBL" id="MEA5480285.1"/>
    </source>
</evidence>
<dbReference type="Pfam" id="PF01227">
    <property type="entry name" value="GTP_cyclohydroI"/>
    <property type="match status" value="1"/>
</dbReference>
<dbReference type="Gene3D" id="1.10.286.10">
    <property type="match status" value="1"/>
</dbReference>
<comment type="caution">
    <text evidence="7">The sequence shown here is derived from an EMBL/GenBank/DDBJ whole genome shotgun (WGS) entry which is preliminary data.</text>
</comment>
<dbReference type="RefSeq" id="WP_323263321.1">
    <property type="nucleotide sequence ID" value="NZ_JAYGIE010000116.1"/>
</dbReference>
<accession>A0ABU5TQ64</accession>
<proteinExistence type="predicted"/>
<gene>
    <name evidence="7" type="primary">folE</name>
    <name evidence="7" type="ORF">VB774_21850</name>
</gene>
<keyword evidence="4" id="KW-0554">One-carbon metabolism</keyword>
<dbReference type="InterPro" id="IPR043134">
    <property type="entry name" value="GTP-CH-I_N"/>
</dbReference>
<dbReference type="Gene3D" id="3.30.1130.10">
    <property type="match status" value="1"/>
</dbReference>
<dbReference type="SUPFAM" id="SSF55620">
    <property type="entry name" value="Tetrahydrobiopterin biosynthesis enzymes-like"/>
    <property type="match status" value="1"/>
</dbReference>
<organism evidence="7 8">
    <name type="scientific">Pseudanabaena galeata UHCC 0370</name>
    <dbReference type="NCBI Taxonomy" id="3110310"/>
    <lineage>
        <taxon>Bacteria</taxon>
        <taxon>Bacillati</taxon>
        <taxon>Cyanobacteriota</taxon>
        <taxon>Cyanophyceae</taxon>
        <taxon>Pseudanabaenales</taxon>
        <taxon>Pseudanabaenaceae</taxon>
        <taxon>Pseudanabaena</taxon>
    </lineage>
</organism>
<evidence type="ECO:0000259" key="6">
    <source>
        <dbReference type="Pfam" id="PF01227"/>
    </source>
</evidence>
<keyword evidence="5 7" id="KW-0378">Hydrolase</keyword>
<protein>
    <recommendedName>
        <fullName evidence="3">GTP cyclohydrolase I</fullName>
        <ecNumber evidence="3">3.5.4.16</ecNumber>
    </recommendedName>
</protein>
<evidence type="ECO:0000256" key="1">
    <source>
        <dbReference type="ARBA" id="ARBA00001052"/>
    </source>
</evidence>
<dbReference type="InterPro" id="IPR043133">
    <property type="entry name" value="GTP-CH-I_C/QueF"/>
</dbReference>
<dbReference type="InterPro" id="IPR020602">
    <property type="entry name" value="GTP_CycHdrlase_I_dom"/>
</dbReference>
<evidence type="ECO:0000256" key="5">
    <source>
        <dbReference type="ARBA" id="ARBA00022801"/>
    </source>
</evidence>
<comment type="pathway">
    <text evidence="2">Cofactor biosynthesis; 7,8-dihydroneopterin triphosphate biosynthesis; 7,8-dihydroneopterin triphosphate from GTP: step 1/1.</text>
</comment>
<evidence type="ECO:0000313" key="8">
    <source>
        <dbReference type="Proteomes" id="UP001301388"/>
    </source>
</evidence>
<dbReference type="EC" id="3.5.4.16" evidence="3"/>
<keyword evidence="8" id="KW-1185">Reference proteome</keyword>
<evidence type="ECO:0000256" key="2">
    <source>
        <dbReference type="ARBA" id="ARBA00005080"/>
    </source>
</evidence>
<dbReference type="PANTHER" id="PTHR11109">
    <property type="entry name" value="GTP CYCLOHYDROLASE I"/>
    <property type="match status" value="1"/>
</dbReference>
<dbReference type="PANTHER" id="PTHR11109:SF7">
    <property type="entry name" value="GTP CYCLOHYDROLASE 1"/>
    <property type="match status" value="1"/>
</dbReference>
<feature type="domain" description="GTP cyclohydrolase I" evidence="6">
    <location>
        <begin position="84"/>
        <end position="248"/>
    </location>
</feature>